<dbReference type="PATRIC" id="fig|1423763.3.peg.1469"/>
<dbReference type="Pfam" id="PF10543">
    <property type="entry name" value="ORF6N"/>
    <property type="match status" value="1"/>
</dbReference>
<dbReference type="OrthoDB" id="9812611at2"/>
<protein>
    <submittedName>
        <fullName evidence="2">Phage anti-repressor protein</fullName>
    </submittedName>
</protein>
<gene>
    <name evidence="2" type="ORF">FC46_GL001447</name>
</gene>
<feature type="domain" description="KilA-N DNA-binding" evidence="1">
    <location>
        <begin position="27"/>
        <end position="106"/>
    </location>
</feature>
<comment type="caution">
    <text evidence="2">The sequence shown here is derived from an EMBL/GenBank/DDBJ whole genome shotgun (WGS) entry which is preliminary data.</text>
</comment>
<dbReference type="STRING" id="1423763.FC46_GL001447"/>
<accession>A0A0R1UCI0</accession>
<reference evidence="2 3" key="1">
    <citation type="journal article" date="2015" name="Genome Announc.">
        <title>Expanding the biotechnology potential of lactobacilli through comparative genomics of 213 strains and associated genera.</title>
        <authorList>
            <person name="Sun Z."/>
            <person name="Harris H.M."/>
            <person name="McCann A."/>
            <person name="Guo C."/>
            <person name="Argimon S."/>
            <person name="Zhang W."/>
            <person name="Yang X."/>
            <person name="Jeffery I.B."/>
            <person name="Cooney J.C."/>
            <person name="Kagawa T.F."/>
            <person name="Liu W."/>
            <person name="Song Y."/>
            <person name="Salvetti E."/>
            <person name="Wrobel A."/>
            <person name="Rasinkangas P."/>
            <person name="Parkhill J."/>
            <person name="Rea M.C."/>
            <person name="O'Sullivan O."/>
            <person name="Ritari J."/>
            <person name="Douillard F.P."/>
            <person name="Paul Ross R."/>
            <person name="Yang R."/>
            <person name="Briner A.E."/>
            <person name="Felis G.E."/>
            <person name="de Vos W.M."/>
            <person name="Barrangou R."/>
            <person name="Klaenhammer T.R."/>
            <person name="Caufield P.W."/>
            <person name="Cui Y."/>
            <person name="Zhang H."/>
            <person name="O'Toole P.W."/>
        </authorList>
    </citation>
    <scope>NUCLEOTIDE SEQUENCE [LARGE SCALE GENOMIC DNA]</scope>
    <source>
        <strain evidence="2 3">DSM 16043</strain>
    </source>
</reference>
<evidence type="ECO:0000313" key="3">
    <source>
        <dbReference type="Proteomes" id="UP000051036"/>
    </source>
</evidence>
<dbReference type="AlphaFoldDB" id="A0A0R1UCI0"/>
<keyword evidence="3" id="KW-1185">Reference proteome</keyword>
<dbReference type="InterPro" id="IPR018873">
    <property type="entry name" value="KilA-N_DNA-bd_domain"/>
</dbReference>
<sequence>MEPLKVLGTEKVGKIEFTGIEGGFGEGKKAMLANDVATIHLTDTRTINQTINRNRKRFKDGIDIIDLKQITDSDLFMKLGFTKAQWGNANHIYLLSERGYAKLLKIMDDDKAWDIYDDLVDNYFNMRVAIKENKPSIASQERLAIMKDNAATRKANMLYKIAMATDSNSSKQQLLARAAKEITGEMTIPIMKEKEYSAGDIAKKLGTTAAMVGRTANQLGLKAEQPGQNEYGRWTNSKSRYSDKEVPQWLYTEKGYRAVKKGLEKRLNTKTLEMHSKSWSD</sequence>
<dbReference type="RefSeq" id="WP_057799945.1">
    <property type="nucleotide sequence ID" value="NZ_AZFM01000044.1"/>
</dbReference>
<dbReference type="EMBL" id="AZFM01000044">
    <property type="protein sequence ID" value="KRL88691.1"/>
    <property type="molecule type" value="Genomic_DNA"/>
</dbReference>
<organism evidence="2 3">
    <name type="scientific">Lactobacillus kalixensis DSM 16043</name>
    <dbReference type="NCBI Taxonomy" id="1423763"/>
    <lineage>
        <taxon>Bacteria</taxon>
        <taxon>Bacillati</taxon>
        <taxon>Bacillota</taxon>
        <taxon>Bacilli</taxon>
        <taxon>Lactobacillales</taxon>
        <taxon>Lactobacillaceae</taxon>
        <taxon>Lactobacillus</taxon>
    </lineage>
</organism>
<dbReference type="Proteomes" id="UP000051036">
    <property type="component" value="Unassembled WGS sequence"/>
</dbReference>
<evidence type="ECO:0000313" key="2">
    <source>
        <dbReference type="EMBL" id="KRL88691.1"/>
    </source>
</evidence>
<name>A0A0R1UCI0_9LACO</name>
<proteinExistence type="predicted"/>
<evidence type="ECO:0000259" key="1">
    <source>
        <dbReference type="Pfam" id="PF10543"/>
    </source>
</evidence>